<comment type="caution">
    <text evidence="1">The sequence shown here is derived from an EMBL/GenBank/DDBJ whole genome shotgun (WGS) entry which is preliminary data.</text>
</comment>
<accession>A0ACB9XES1</accession>
<dbReference type="Proteomes" id="UP001057452">
    <property type="component" value="Chromosome 6"/>
</dbReference>
<feature type="non-terminal residue" evidence="1">
    <location>
        <position position="355"/>
    </location>
</feature>
<organism evidence="1 2">
    <name type="scientific">Chaenocephalus aceratus</name>
    <name type="common">Blackfin icefish</name>
    <name type="synonym">Chaenichthys aceratus</name>
    <dbReference type="NCBI Taxonomy" id="36190"/>
    <lineage>
        <taxon>Eukaryota</taxon>
        <taxon>Metazoa</taxon>
        <taxon>Chordata</taxon>
        <taxon>Craniata</taxon>
        <taxon>Vertebrata</taxon>
        <taxon>Euteleostomi</taxon>
        <taxon>Actinopterygii</taxon>
        <taxon>Neopterygii</taxon>
        <taxon>Teleostei</taxon>
        <taxon>Neoteleostei</taxon>
        <taxon>Acanthomorphata</taxon>
        <taxon>Eupercaria</taxon>
        <taxon>Perciformes</taxon>
        <taxon>Notothenioidei</taxon>
        <taxon>Channichthyidae</taxon>
        <taxon>Chaenocephalus</taxon>
    </lineage>
</organism>
<name>A0ACB9XES1_CHAAC</name>
<gene>
    <name evidence="1" type="ORF">KUCAC02_021223</name>
</gene>
<sequence>SESRSVCSSATRGETGVNASASISTRKRSVHRVNSHNHTAYSLDCIYTDWPLRFGLEDECFQQQIEQYEDHKGLTEVAPKPELSVYKDTSGPVKGMRCGNGWLRPMLRRTAKTLVSAPAYSSQASGKERSSGPLVKVLRGDGPAEAELQAECQRPQGTHPFLTDPSVTLPPSLHILQLAQSLGPRGLLLKRGSVQHLQIALHNHFLLPTHSSQAALCAKAQKSANRGVQSTQGLSTGPYSSGIEKHLACRLPGLPPRMSASDEGEKNDALYGHCKKPFIHPQRVCSTDRSWLEQNQPAQAHWRPVLEAGIEKVASVLHLCPTSSAPHACVKAGRPGQAKEGPKENAVCFGVILNP</sequence>
<evidence type="ECO:0000313" key="2">
    <source>
        <dbReference type="Proteomes" id="UP001057452"/>
    </source>
</evidence>
<protein>
    <submittedName>
        <fullName evidence="1">Uncharacterized protein</fullName>
    </submittedName>
</protein>
<proteinExistence type="predicted"/>
<keyword evidence="2" id="KW-1185">Reference proteome</keyword>
<reference evidence="1" key="1">
    <citation type="submission" date="2022-05" db="EMBL/GenBank/DDBJ databases">
        <title>Chromosome-level genome of Chaenocephalus aceratus.</title>
        <authorList>
            <person name="Park H."/>
        </authorList>
    </citation>
    <scope>NUCLEOTIDE SEQUENCE</scope>
    <source>
        <strain evidence="1">KU_202001</strain>
    </source>
</reference>
<evidence type="ECO:0000313" key="1">
    <source>
        <dbReference type="EMBL" id="KAI4825543.1"/>
    </source>
</evidence>
<feature type="non-terminal residue" evidence="1">
    <location>
        <position position="1"/>
    </location>
</feature>
<dbReference type="EMBL" id="CM043790">
    <property type="protein sequence ID" value="KAI4825543.1"/>
    <property type="molecule type" value="Genomic_DNA"/>
</dbReference>